<dbReference type="InterPro" id="IPR001995">
    <property type="entry name" value="Peptidase_A2_cat"/>
</dbReference>
<evidence type="ECO:0000259" key="4">
    <source>
        <dbReference type="PROSITE" id="PS50158"/>
    </source>
</evidence>
<gene>
    <name evidence="6" type="ORF">V7S43_004394</name>
</gene>
<evidence type="ECO:0000259" key="5">
    <source>
        <dbReference type="PROSITE" id="PS50175"/>
    </source>
</evidence>
<feature type="region of interest" description="Disordered" evidence="3">
    <location>
        <begin position="18"/>
        <end position="41"/>
    </location>
</feature>
<feature type="domain" description="CCHC-type" evidence="4">
    <location>
        <begin position="292"/>
        <end position="309"/>
    </location>
</feature>
<dbReference type="EMBL" id="JBIMZQ010000007">
    <property type="protein sequence ID" value="KAL3670078.1"/>
    <property type="molecule type" value="Genomic_DNA"/>
</dbReference>
<evidence type="ECO:0000313" key="6">
    <source>
        <dbReference type="EMBL" id="KAL3670078.1"/>
    </source>
</evidence>
<dbReference type="SUPFAM" id="SSF57756">
    <property type="entry name" value="Retrovirus zinc finger-like domains"/>
    <property type="match status" value="1"/>
</dbReference>
<dbReference type="GO" id="GO:0008270">
    <property type="term" value="F:zinc ion binding"/>
    <property type="evidence" value="ECO:0007669"/>
    <property type="project" value="UniProtKB-KW"/>
</dbReference>
<evidence type="ECO:0000256" key="3">
    <source>
        <dbReference type="SAM" id="MobiDB-lite"/>
    </source>
</evidence>
<dbReference type="Pfam" id="PF13650">
    <property type="entry name" value="Asp_protease_2"/>
    <property type="match status" value="1"/>
</dbReference>
<dbReference type="PROSITE" id="PS50158">
    <property type="entry name" value="ZF_CCHC"/>
    <property type="match status" value="1"/>
</dbReference>
<dbReference type="SUPFAM" id="SSF50630">
    <property type="entry name" value="Acid proteases"/>
    <property type="match status" value="1"/>
</dbReference>
<evidence type="ECO:0000256" key="1">
    <source>
        <dbReference type="ARBA" id="ARBA00022801"/>
    </source>
</evidence>
<proteinExistence type="predicted"/>
<name>A0ABD3FTM1_9STRA</name>
<keyword evidence="2" id="KW-0863">Zinc-finger</keyword>
<sequence length="490" mass="54019">MEPIRYWGGPFATPLMGGDASTEGDVPMPTASSTAPTTPGHGDGFKLANAPTLLTLPKYSRSTLQDHRDFTRAYETYYRALVVFVTPFNRPFVMPVSACIEERTGRMICLYEFKKDPNLVTEEWIVYFKAAFKPEQQDYAAADDEMKTLRLDVTLKDADSRMGKLRADMHRILDKHNVEAVMLEKERKKIVSYLSAALGPDDFREAVRTRLSYEENKQLRSDVIGFYGWALELMRSHMLWRPALSQARKFRSHPKQQPQQPQHYPQRSLDNASPAGSSGSTPPASAQARDRRRCLNCNSPDHLVRDCPDAGPGDAVRLIVECYPKTKQSPPDSRQAAVVAAGSPWDGTDKGTAMALINGDLPCSVLLDSGADDSVVGAGLVNALHARGIDVSLSTLATPTMLCPVGDARIRVTRKARLSEVKIETSAGPLVLRGLECWVHEEELGRTMIIGRPTMTMLGYSTDGFLSSARAKNRTWQLAGLGGVSSFPSQ</sequence>
<keyword evidence="1" id="KW-0378">Hydrolase</keyword>
<keyword evidence="7" id="KW-1185">Reference proteome</keyword>
<dbReference type="PROSITE" id="PS00141">
    <property type="entry name" value="ASP_PROTEASE"/>
    <property type="match status" value="1"/>
</dbReference>
<dbReference type="InterPro" id="IPR021109">
    <property type="entry name" value="Peptidase_aspartic_dom_sf"/>
</dbReference>
<comment type="caution">
    <text evidence="6">The sequence shown here is derived from an EMBL/GenBank/DDBJ whole genome shotgun (WGS) entry which is preliminary data.</text>
</comment>
<evidence type="ECO:0000313" key="7">
    <source>
        <dbReference type="Proteomes" id="UP001632037"/>
    </source>
</evidence>
<feature type="compositionally biased region" description="Low complexity" evidence="3">
    <location>
        <begin position="255"/>
        <end position="287"/>
    </location>
</feature>
<evidence type="ECO:0000256" key="2">
    <source>
        <dbReference type="PROSITE-ProRule" id="PRU00047"/>
    </source>
</evidence>
<dbReference type="InterPro" id="IPR001969">
    <property type="entry name" value="Aspartic_peptidase_AS"/>
</dbReference>
<feature type="compositionally biased region" description="Low complexity" evidence="3">
    <location>
        <begin position="27"/>
        <end position="39"/>
    </location>
</feature>
<dbReference type="AlphaFoldDB" id="A0ABD3FTM1"/>
<dbReference type="GO" id="GO:0016787">
    <property type="term" value="F:hydrolase activity"/>
    <property type="evidence" value="ECO:0007669"/>
    <property type="project" value="UniProtKB-KW"/>
</dbReference>
<evidence type="ECO:0008006" key="8">
    <source>
        <dbReference type="Google" id="ProtNLM"/>
    </source>
</evidence>
<feature type="region of interest" description="Disordered" evidence="3">
    <location>
        <begin position="247"/>
        <end position="291"/>
    </location>
</feature>
<protein>
    <recommendedName>
        <fullName evidence="8">CCHC-type domain-containing protein</fullName>
    </recommendedName>
</protein>
<keyword evidence="2" id="KW-0862">Zinc</keyword>
<keyword evidence="2" id="KW-0479">Metal-binding</keyword>
<dbReference type="InterPro" id="IPR036875">
    <property type="entry name" value="Znf_CCHC_sf"/>
</dbReference>
<dbReference type="InterPro" id="IPR001878">
    <property type="entry name" value="Znf_CCHC"/>
</dbReference>
<reference evidence="6 7" key="1">
    <citation type="submission" date="2024-09" db="EMBL/GenBank/DDBJ databases">
        <title>Genome sequencing and assembly of Phytophthora oleae, isolate VK10A, causative agent of rot of olive drupes.</title>
        <authorList>
            <person name="Conti Taguali S."/>
            <person name="Riolo M."/>
            <person name="La Spada F."/>
            <person name="Cacciola S.O."/>
            <person name="Dionisio G."/>
        </authorList>
    </citation>
    <scope>NUCLEOTIDE SEQUENCE [LARGE SCALE GENOMIC DNA]</scope>
    <source>
        <strain evidence="6 7">VK10A</strain>
    </source>
</reference>
<organism evidence="6 7">
    <name type="scientific">Phytophthora oleae</name>
    <dbReference type="NCBI Taxonomy" id="2107226"/>
    <lineage>
        <taxon>Eukaryota</taxon>
        <taxon>Sar</taxon>
        <taxon>Stramenopiles</taxon>
        <taxon>Oomycota</taxon>
        <taxon>Peronosporomycetes</taxon>
        <taxon>Peronosporales</taxon>
        <taxon>Peronosporaceae</taxon>
        <taxon>Phytophthora</taxon>
    </lineage>
</organism>
<accession>A0ABD3FTM1</accession>
<dbReference type="Proteomes" id="UP001632037">
    <property type="component" value="Unassembled WGS sequence"/>
</dbReference>
<dbReference type="PROSITE" id="PS50175">
    <property type="entry name" value="ASP_PROT_RETROV"/>
    <property type="match status" value="1"/>
</dbReference>
<feature type="domain" description="Peptidase A2" evidence="5">
    <location>
        <begin position="363"/>
        <end position="376"/>
    </location>
</feature>
<dbReference type="SMART" id="SM00343">
    <property type="entry name" value="ZnF_C2HC"/>
    <property type="match status" value="1"/>
</dbReference>